<accession>A0A1R3KAU6</accession>
<sequence length="29" mass="3157">MGAFGEMKVKEGNGFSEIELGELVVKIED</sequence>
<gene>
    <name evidence="1" type="ORF">COLO4_09829</name>
</gene>
<organism evidence="1 2">
    <name type="scientific">Corchorus olitorius</name>
    <dbReference type="NCBI Taxonomy" id="93759"/>
    <lineage>
        <taxon>Eukaryota</taxon>
        <taxon>Viridiplantae</taxon>
        <taxon>Streptophyta</taxon>
        <taxon>Embryophyta</taxon>
        <taxon>Tracheophyta</taxon>
        <taxon>Spermatophyta</taxon>
        <taxon>Magnoliopsida</taxon>
        <taxon>eudicotyledons</taxon>
        <taxon>Gunneridae</taxon>
        <taxon>Pentapetalae</taxon>
        <taxon>rosids</taxon>
        <taxon>malvids</taxon>
        <taxon>Malvales</taxon>
        <taxon>Malvaceae</taxon>
        <taxon>Grewioideae</taxon>
        <taxon>Apeibeae</taxon>
        <taxon>Corchorus</taxon>
    </lineage>
</organism>
<protein>
    <submittedName>
        <fullName evidence="1">Uncharacterized protein</fullName>
    </submittedName>
</protein>
<dbReference type="AlphaFoldDB" id="A0A1R3KAU6"/>
<evidence type="ECO:0000313" key="2">
    <source>
        <dbReference type="Proteomes" id="UP000187203"/>
    </source>
</evidence>
<dbReference type="EMBL" id="AWUE01014274">
    <property type="protein sequence ID" value="OMP04221.1"/>
    <property type="molecule type" value="Genomic_DNA"/>
</dbReference>
<name>A0A1R3KAU6_9ROSI</name>
<reference evidence="2" key="1">
    <citation type="submission" date="2013-09" db="EMBL/GenBank/DDBJ databases">
        <title>Corchorus olitorius genome sequencing.</title>
        <authorList>
            <person name="Alam M."/>
            <person name="Haque M.S."/>
            <person name="Islam M.S."/>
            <person name="Emdad E.M."/>
            <person name="Islam M.M."/>
            <person name="Ahmed B."/>
            <person name="Halim A."/>
            <person name="Hossen Q.M.M."/>
            <person name="Hossain M.Z."/>
            <person name="Ahmed R."/>
            <person name="Khan M.M."/>
            <person name="Islam R."/>
            <person name="Rashid M.M."/>
            <person name="Khan S.A."/>
            <person name="Rahman M.S."/>
            <person name="Alam M."/>
            <person name="Yahiya A.S."/>
            <person name="Khan M.S."/>
            <person name="Azam M.S."/>
            <person name="Haque T."/>
            <person name="Lashkar M.Z.H."/>
            <person name="Akhand A.I."/>
            <person name="Morshed G."/>
            <person name="Roy S."/>
            <person name="Uddin K.S."/>
            <person name="Rabeya T."/>
            <person name="Hossain A.S."/>
            <person name="Chowdhury A."/>
            <person name="Snigdha A.R."/>
            <person name="Mortoza M.S."/>
            <person name="Matin S.A."/>
            <person name="Hoque S.M.E."/>
            <person name="Islam M.K."/>
            <person name="Roy D.K."/>
            <person name="Haider R."/>
            <person name="Moosa M.M."/>
            <person name="Elias S.M."/>
            <person name="Hasan A.M."/>
            <person name="Jahan S."/>
            <person name="Shafiuddin M."/>
            <person name="Mahmood N."/>
            <person name="Shommy N.S."/>
        </authorList>
    </citation>
    <scope>NUCLEOTIDE SEQUENCE [LARGE SCALE GENOMIC DNA]</scope>
    <source>
        <strain evidence="2">cv. O-4</strain>
    </source>
</reference>
<keyword evidence="2" id="KW-1185">Reference proteome</keyword>
<comment type="caution">
    <text evidence="1">The sequence shown here is derived from an EMBL/GenBank/DDBJ whole genome shotgun (WGS) entry which is preliminary data.</text>
</comment>
<evidence type="ECO:0000313" key="1">
    <source>
        <dbReference type="EMBL" id="OMP04221.1"/>
    </source>
</evidence>
<dbReference type="Proteomes" id="UP000187203">
    <property type="component" value="Unassembled WGS sequence"/>
</dbReference>
<proteinExistence type="predicted"/>